<gene>
    <name evidence="7" type="ORF">M569_15188</name>
</gene>
<evidence type="ECO:0000256" key="1">
    <source>
        <dbReference type="ARBA" id="ARBA00006395"/>
    </source>
</evidence>
<dbReference type="EMBL" id="AUSU01008221">
    <property type="protein sequence ID" value="EPS59617.1"/>
    <property type="molecule type" value="Genomic_DNA"/>
</dbReference>
<feature type="domain" description="RecQ mediated genome instability protein 1 OB-fold" evidence="5">
    <location>
        <begin position="166"/>
        <end position="277"/>
    </location>
</feature>
<dbReference type="GO" id="GO:0000166">
    <property type="term" value="F:nucleotide binding"/>
    <property type="evidence" value="ECO:0007669"/>
    <property type="project" value="InterPro"/>
</dbReference>
<reference evidence="7 8" key="1">
    <citation type="journal article" date="2013" name="BMC Genomics">
        <title>The miniature genome of a carnivorous plant Genlisea aurea contains a low number of genes and short non-coding sequences.</title>
        <authorList>
            <person name="Leushkin E.V."/>
            <person name="Sutormin R.A."/>
            <person name="Nabieva E.R."/>
            <person name="Penin A.A."/>
            <person name="Kondrashov A.S."/>
            <person name="Logacheva M.D."/>
        </authorList>
    </citation>
    <scope>NUCLEOTIDE SEQUENCE [LARGE SCALE GENOMIC DNA]</scope>
</reference>
<evidence type="ECO:0000259" key="5">
    <source>
        <dbReference type="Pfam" id="PF08585"/>
    </source>
</evidence>
<dbReference type="GO" id="GO:0000724">
    <property type="term" value="P:double-strand break repair via homologous recombination"/>
    <property type="evidence" value="ECO:0007669"/>
    <property type="project" value="TreeGrafter"/>
</dbReference>
<dbReference type="InterPro" id="IPR013894">
    <property type="entry name" value="RMI1_OB"/>
</dbReference>
<evidence type="ECO:0000313" key="8">
    <source>
        <dbReference type="Proteomes" id="UP000015453"/>
    </source>
</evidence>
<accession>S8DJE6</accession>
<dbReference type="InterPro" id="IPR042470">
    <property type="entry name" value="RMI1_N_C_sf"/>
</dbReference>
<dbReference type="SMART" id="SM01161">
    <property type="entry name" value="DUF1767"/>
    <property type="match status" value="1"/>
</dbReference>
<sequence length="521" mass="57584">MPTRVVVVSSSDEEREEHRPPQQVEYEDFEDVIIEDIEADLQTVTINSSNATPDSYFTASANSSTSVVRNVDPIPIHISEGEEEIVENGDSGFSASNGYFEVSDSPVSGFLERMGLRLRREWMSSCLHALESSVNGFLGMDDAMKAKLCFGQFIQSDMNYCGAGVLPPNVRSLHLVDLKGPFVLQVDEIVNISYPLRGRYQNAASGLKRCLKLSMTDGVQRVFGMEYRPIKDLEVLAPSGLKVAICNVNVRRGLLMLVPEVVQVLGGSVEELEAAKRRVVDEVNKPPRGKRNRTGVAPPLATRATLAAWPASDQVPVDSPRNDSRVLPNDRPTERINLGSVDLPIGGEVNASSSAVAMETEETSMVSGSEQSHFEAVPFTYLASLSAKFATTEQGRSFSVRGTIKCFITGVKGFQYKERERYELRVYVDDGSLISEILIDHNVVQNGIGFSPQEVTNALSSSDTRRESEMKRILKQFQIFLINFEGRMVMEMNKSSPVPVAIEMRQGFPASDAWLLLKRLT</sequence>
<evidence type="ECO:0000259" key="6">
    <source>
        <dbReference type="Pfam" id="PF16099"/>
    </source>
</evidence>
<dbReference type="InterPro" id="IPR032199">
    <property type="entry name" value="RMI1_C"/>
</dbReference>
<comment type="caution">
    <text evidence="7">The sequence shown here is derived from an EMBL/GenBank/DDBJ whole genome shotgun (WGS) entry which is preliminary data.</text>
</comment>
<dbReference type="GO" id="GO:0031422">
    <property type="term" value="C:RecQ family helicase-topoisomerase III complex"/>
    <property type="evidence" value="ECO:0007669"/>
    <property type="project" value="TreeGrafter"/>
</dbReference>
<dbReference type="Proteomes" id="UP000015453">
    <property type="component" value="Unassembled WGS sequence"/>
</dbReference>
<dbReference type="OrthoDB" id="341511at2759"/>
<feature type="compositionally biased region" description="Low complexity" evidence="4">
    <location>
        <begin position="1"/>
        <end position="10"/>
    </location>
</feature>
<dbReference type="Pfam" id="PF08585">
    <property type="entry name" value="RMI1_N_C"/>
    <property type="match status" value="1"/>
</dbReference>
<feature type="region of interest" description="Disordered" evidence="4">
    <location>
        <begin position="313"/>
        <end position="339"/>
    </location>
</feature>
<evidence type="ECO:0000313" key="7">
    <source>
        <dbReference type="EMBL" id="EPS59617.1"/>
    </source>
</evidence>
<organism evidence="7 8">
    <name type="scientific">Genlisea aurea</name>
    <dbReference type="NCBI Taxonomy" id="192259"/>
    <lineage>
        <taxon>Eukaryota</taxon>
        <taxon>Viridiplantae</taxon>
        <taxon>Streptophyta</taxon>
        <taxon>Embryophyta</taxon>
        <taxon>Tracheophyta</taxon>
        <taxon>Spermatophyta</taxon>
        <taxon>Magnoliopsida</taxon>
        <taxon>eudicotyledons</taxon>
        <taxon>Gunneridae</taxon>
        <taxon>Pentapetalae</taxon>
        <taxon>asterids</taxon>
        <taxon>lamiids</taxon>
        <taxon>Lamiales</taxon>
        <taxon>Lentibulariaceae</taxon>
        <taxon>Genlisea</taxon>
    </lineage>
</organism>
<proteinExistence type="inferred from homology"/>
<evidence type="ECO:0000256" key="3">
    <source>
        <dbReference type="ARBA" id="ARBA00077519"/>
    </source>
</evidence>
<evidence type="ECO:0000256" key="4">
    <source>
        <dbReference type="SAM" id="MobiDB-lite"/>
    </source>
</evidence>
<dbReference type="GO" id="GO:0000712">
    <property type="term" value="P:resolution of meiotic recombination intermediates"/>
    <property type="evidence" value="ECO:0007669"/>
    <property type="project" value="TreeGrafter"/>
</dbReference>
<name>S8DJE6_9LAMI</name>
<dbReference type="FunFam" id="2.40.50.770:FF:000004">
    <property type="entry name" value="RecQ-mediated instability protein (DUF1767)"/>
    <property type="match status" value="1"/>
</dbReference>
<comment type="similarity">
    <text evidence="1">Belongs to the RMI1 family.</text>
</comment>
<feature type="region of interest" description="Disordered" evidence="4">
    <location>
        <begin position="1"/>
        <end position="22"/>
    </location>
</feature>
<feature type="non-terminal residue" evidence="7">
    <location>
        <position position="521"/>
    </location>
</feature>
<dbReference type="PANTHER" id="PTHR14790">
    <property type="entry name" value="RECQ-MEDIATED GENOME INSTABILITY PROTEIN 1 RMI1"/>
    <property type="match status" value="1"/>
</dbReference>
<dbReference type="AlphaFoldDB" id="S8DJE6"/>
<dbReference type="GO" id="GO:0016604">
    <property type="term" value="C:nuclear body"/>
    <property type="evidence" value="ECO:0007669"/>
    <property type="project" value="TreeGrafter"/>
</dbReference>
<dbReference type="Pfam" id="PF16099">
    <property type="entry name" value="RMI1_C"/>
    <property type="match status" value="1"/>
</dbReference>
<dbReference type="Gene3D" id="2.40.50.770">
    <property type="entry name" value="RecQ-mediated genome instability protein Rmi1, C-terminal domain"/>
    <property type="match status" value="1"/>
</dbReference>
<feature type="domain" description="RecQ-mediated genome instability protein 1 C-terminal OB-fold" evidence="6">
    <location>
        <begin position="378"/>
        <end position="520"/>
    </location>
</feature>
<protein>
    <recommendedName>
        <fullName evidence="2">RecQ-mediated genome instability protein 1</fullName>
    </recommendedName>
    <alternativeName>
        <fullName evidence="3">BLM-associated protein of 75 kDa homolog</fullName>
    </alternativeName>
</protein>
<dbReference type="PANTHER" id="PTHR14790:SF15">
    <property type="entry name" value="RECQ-MEDIATED GENOME INSTABILITY PROTEIN 1"/>
    <property type="match status" value="1"/>
</dbReference>
<evidence type="ECO:0000256" key="2">
    <source>
        <dbReference type="ARBA" id="ARBA00018987"/>
    </source>
</evidence>
<keyword evidence="8" id="KW-1185">Reference proteome</keyword>